<reference evidence="1 2" key="1">
    <citation type="submission" date="2023-11" db="EMBL/GenBank/DDBJ databases">
        <title>Halocaridina rubra genome assembly.</title>
        <authorList>
            <person name="Smith C."/>
        </authorList>
    </citation>
    <scope>NUCLEOTIDE SEQUENCE [LARGE SCALE GENOMIC DNA]</scope>
    <source>
        <strain evidence="1">EP-1</strain>
        <tissue evidence="1">Whole</tissue>
    </source>
</reference>
<organism evidence="1 2">
    <name type="scientific">Halocaridina rubra</name>
    <name type="common">Hawaiian red shrimp</name>
    <dbReference type="NCBI Taxonomy" id="373956"/>
    <lineage>
        <taxon>Eukaryota</taxon>
        <taxon>Metazoa</taxon>
        <taxon>Ecdysozoa</taxon>
        <taxon>Arthropoda</taxon>
        <taxon>Crustacea</taxon>
        <taxon>Multicrustacea</taxon>
        <taxon>Malacostraca</taxon>
        <taxon>Eumalacostraca</taxon>
        <taxon>Eucarida</taxon>
        <taxon>Decapoda</taxon>
        <taxon>Pleocyemata</taxon>
        <taxon>Caridea</taxon>
        <taxon>Atyoidea</taxon>
        <taxon>Atyidae</taxon>
        <taxon>Halocaridina</taxon>
    </lineage>
</organism>
<accession>A0AAN9A9X1</accession>
<keyword evidence="2" id="KW-1185">Reference proteome</keyword>
<evidence type="ECO:0000313" key="2">
    <source>
        <dbReference type="Proteomes" id="UP001381693"/>
    </source>
</evidence>
<name>A0AAN9A9X1_HALRR</name>
<comment type="caution">
    <text evidence="1">The sequence shown here is derived from an EMBL/GenBank/DDBJ whole genome shotgun (WGS) entry which is preliminary data.</text>
</comment>
<sequence length="71" mass="8163">MSHENHFPSFLSIISRKDLAIITAMNYRIQRALEFDLYGKLLDQRVSNATACLTAPFSITVNEPYNMQGLW</sequence>
<dbReference type="Proteomes" id="UP001381693">
    <property type="component" value="Unassembled WGS sequence"/>
</dbReference>
<dbReference type="EMBL" id="JAXCGZ010010643">
    <property type="protein sequence ID" value="KAK7075457.1"/>
    <property type="molecule type" value="Genomic_DNA"/>
</dbReference>
<dbReference type="AlphaFoldDB" id="A0AAN9A9X1"/>
<proteinExistence type="predicted"/>
<protein>
    <submittedName>
        <fullName evidence="1">Uncharacterized protein</fullName>
    </submittedName>
</protein>
<evidence type="ECO:0000313" key="1">
    <source>
        <dbReference type="EMBL" id="KAK7075457.1"/>
    </source>
</evidence>
<feature type="non-terminal residue" evidence="1">
    <location>
        <position position="71"/>
    </location>
</feature>
<gene>
    <name evidence="1" type="ORF">SK128_022107</name>
</gene>